<dbReference type="AlphaFoldDB" id="A0A4Z0WCB0"/>
<dbReference type="NCBIfam" id="NF002506">
    <property type="entry name" value="PRK01885.1"/>
    <property type="match status" value="1"/>
</dbReference>
<keyword evidence="8" id="KW-1185">Reference proteome</keyword>
<dbReference type="PANTHER" id="PTHR30437">
    <property type="entry name" value="TRANSCRIPTION ELONGATION FACTOR GREA"/>
    <property type="match status" value="1"/>
</dbReference>
<proteinExistence type="inferred from homology"/>
<dbReference type="GO" id="GO:0003677">
    <property type="term" value="F:DNA binding"/>
    <property type="evidence" value="ECO:0007669"/>
    <property type="project" value="UniProtKB-UniRule"/>
</dbReference>
<dbReference type="RefSeq" id="WP_135481797.1">
    <property type="nucleotide sequence ID" value="NZ_SRMF01000001.1"/>
</dbReference>
<dbReference type="InterPro" id="IPR028624">
    <property type="entry name" value="Tscrpt_elong_fac_GreA/B"/>
</dbReference>
<evidence type="ECO:0000256" key="4">
    <source>
        <dbReference type="HAMAP-Rule" id="MF_00930"/>
    </source>
</evidence>
<comment type="caution">
    <text evidence="7">The sequence shown here is derived from an EMBL/GenBank/DDBJ whole genome shotgun (WGS) entry which is preliminary data.</text>
</comment>
<evidence type="ECO:0000259" key="5">
    <source>
        <dbReference type="Pfam" id="PF01272"/>
    </source>
</evidence>
<dbReference type="SUPFAM" id="SSF46557">
    <property type="entry name" value="GreA transcript cleavage protein, N-terminal domain"/>
    <property type="match status" value="1"/>
</dbReference>
<accession>A0A4Z0WCB0</accession>
<dbReference type="PANTHER" id="PTHR30437:SF6">
    <property type="entry name" value="TRANSCRIPTION ELONGATION FACTOR GREB"/>
    <property type="match status" value="1"/>
</dbReference>
<dbReference type="InterPro" id="IPR023459">
    <property type="entry name" value="Tscrpt_elong_fac_GreA/B_fam"/>
</dbReference>
<dbReference type="Pfam" id="PF01272">
    <property type="entry name" value="GreA_GreB"/>
    <property type="match status" value="1"/>
</dbReference>
<keyword evidence="7" id="KW-0251">Elongation factor</keyword>
<dbReference type="Pfam" id="PF03449">
    <property type="entry name" value="GreA_GreB_N"/>
    <property type="match status" value="1"/>
</dbReference>
<evidence type="ECO:0000313" key="8">
    <source>
        <dbReference type="Proteomes" id="UP000297475"/>
    </source>
</evidence>
<dbReference type="Gene3D" id="1.10.287.180">
    <property type="entry name" value="Transcription elongation factor, GreA/GreB, N-terminal domain"/>
    <property type="match status" value="1"/>
</dbReference>
<feature type="domain" description="Transcription elongation factor GreA/GreB N-terminal" evidence="6">
    <location>
        <begin position="14"/>
        <end position="83"/>
    </location>
</feature>
<evidence type="ECO:0000313" key="7">
    <source>
        <dbReference type="EMBL" id="TGG95822.1"/>
    </source>
</evidence>
<dbReference type="PIRSF" id="PIRSF006092">
    <property type="entry name" value="GreA_GreB"/>
    <property type="match status" value="1"/>
</dbReference>
<dbReference type="InterPro" id="IPR036805">
    <property type="entry name" value="Tscrpt_elong_fac_GreA/B_N_sf"/>
</dbReference>
<keyword evidence="7" id="KW-0648">Protein biosynthesis</keyword>
<dbReference type="GO" id="GO:0006354">
    <property type="term" value="P:DNA-templated transcription elongation"/>
    <property type="evidence" value="ECO:0007669"/>
    <property type="project" value="TreeGrafter"/>
</dbReference>
<evidence type="ECO:0000256" key="3">
    <source>
        <dbReference type="ARBA" id="ARBA00023163"/>
    </source>
</evidence>
<dbReference type="Gene3D" id="3.10.50.30">
    <property type="entry name" value="Transcription elongation factor, GreA/GreB, C-terminal domain"/>
    <property type="match status" value="1"/>
</dbReference>
<dbReference type="HAMAP" id="MF_00105">
    <property type="entry name" value="GreA_GreB"/>
    <property type="match status" value="1"/>
</dbReference>
<dbReference type="FunFam" id="1.10.287.180:FF:000001">
    <property type="entry name" value="Transcription elongation factor GreA"/>
    <property type="match status" value="1"/>
</dbReference>
<sequence>MSRYRPPRARRTPIITPEGEQLLRQELQTLWQDERPVVTQAVSDAARNGDRSENGDYIYGKKRLREIDSRVRFLRQRLDSLQVAGEVPADPAKIYFGAWIRLQDEDDQTLVHRIVGPDEFDRQPEFISIDGPLARALLGKSRDDEITVQTPGGERLFWIDAIDYSGEQRPAGW</sequence>
<dbReference type="EMBL" id="SRMF01000001">
    <property type="protein sequence ID" value="TGG95822.1"/>
    <property type="molecule type" value="Genomic_DNA"/>
</dbReference>
<dbReference type="Proteomes" id="UP000297475">
    <property type="component" value="Unassembled WGS sequence"/>
</dbReference>
<dbReference type="GO" id="GO:0032784">
    <property type="term" value="P:regulation of DNA-templated transcription elongation"/>
    <property type="evidence" value="ECO:0007669"/>
    <property type="project" value="UniProtKB-UniRule"/>
</dbReference>
<dbReference type="InterPro" id="IPR001437">
    <property type="entry name" value="Tscrpt_elong_fac_GreA/B_C"/>
</dbReference>
<dbReference type="SUPFAM" id="SSF54534">
    <property type="entry name" value="FKBP-like"/>
    <property type="match status" value="1"/>
</dbReference>
<dbReference type="InterPro" id="IPR022691">
    <property type="entry name" value="Tscrpt_elong_fac_GreA/B_N"/>
</dbReference>
<keyword evidence="3 4" id="KW-0804">Transcription</keyword>
<protein>
    <recommendedName>
        <fullName evidence="4">Transcription elongation factor GreB</fullName>
    </recommendedName>
    <alternativeName>
        <fullName evidence="4">Transcript cleavage factor GreB</fullName>
    </alternativeName>
</protein>
<dbReference type="HAMAP" id="MF_00930">
    <property type="entry name" value="GreB"/>
    <property type="match status" value="1"/>
</dbReference>
<dbReference type="NCBIfam" id="TIGR01461">
    <property type="entry name" value="greB"/>
    <property type="match status" value="1"/>
</dbReference>
<organism evidence="7 8">
    <name type="scientific">Natronospirillum operosum</name>
    <dbReference type="NCBI Taxonomy" id="2759953"/>
    <lineage>
        <taxon>Bacteria</taxon>
        <taxon>Pseudomonadati</taxon>
        <taxon>Pseudomonadota</taxon>
        <taxon>Gammaproteobacteria</taxon>
        <taxon>Oceanospirillales</taxon>
        <taxon>Natronospirillaceae</taxon>
        <taxon>Natronospirillum</taxon>
    </lineage>
</organism>
<keyword evidence="1 4" id="KW-0805">Transcription regulation</keyword>
<evidence type="ECO:0000259" key="6">
    <source>
        <dbReference type="Pfam" id="PF03449"/>
    </source>
</evidence>
<dbReference type="OrthoDB" id="5511940at2"/>
<dbReference type="GO" id="GO:0003746">
    <property type="term" value="F:translation elongation factor activity"/>
    <property type="evidence" value="ECO:0007669"/>
    <property type="project" value="UniProtKB-KW"/>
</dbReference>
<reference evidence="7 8" key="1">
    <citation type="submission" date="2019-04" db="EMBL/GenBank/DDBJ databases">
        <title>Natronospirillum operosus gen. nov., sp. nov., a haloalkaliphilic satellite isolated from decaying biomass of laboratory culture of cyanobacterium Geitlerinema sp. and proposal of Natronospirillaceae fam. nov. and Saccharospirillaceae fam. nov.</title>
        <authorList>
            <person name="Kevbrin V."/>
            <person name="Boltyanskaya Y."/>
            <person name="Koziaeva V."/>
            <person name="Grouzdev D.S."/>
            <person name="Park M."/>
            <person name="Cho J."/>
        </authorList>
    </citation>
    <scope>NUCLEOTIDE SEQUENCE [LARGE SCALE GENOMIC DNA]</scope>
    <source>
        <strain evidence="7 8">G-116</strain>
    </source>
</reference>
<feature type="domain" description="Transcription elongation factor GreA/GreB C-terminal" evidence="5">
    <location>
        <begin position="92"/>
        <end position="163"/>
    </location>
</feature>
<dbReference type="InterPro" id="IPR006358">
    <property type="entry name" value="Tscrpt_elong_fac_GreB"/>
</dbReference>
<dbReference type="InterPro" id="IPR036953">
    <property type="entry name" value="GreA/GreB_C_sf"/>
</dbReference>
<gene>
    <name evidence="4 7" type="primary">greB</name>
    <name evidence="7" type="ORF">E4656_05290</name>
</gene>
<dbReference type="InterPro" id="IPR018151">
    <property type="entry name" value="TF_GreA/GreB_CS"/>
</dbReference>
<keyword evidence="2 4" id="KW-0238">DNA-binding</keyword>
<comment type="similarity">
    <text evidence="4">Belongs to the GreA/GreB family. GreB subfamily.</text>
</comment>
<comment type="function">
    <text evidence="4">Necessary for efficient RNA polymerase transcription elongation past template-encoded arresting sites. The arresting sites in DNA have the property of trapping a certain fraction of elongating RNA polymerases that pass through, resulting in locked ternary complexes. Cleavage of the nascent transcript by cleavage factors such as GreA or GreB allows the resumption of elongation from the new 3'terminus. GreB releases sequences of up to 9 nucleotides in length.</text>
</comment>
<dbReference type="PROSITE" id="PS00829">
    <property type="entry name" value="GREAB_1"/>
    <property type="match status" value="1"/>
</dbReference>
<dbReference type="GO" id="GO:0070063">
    <property type="term" value="F:RNA polymerase binding"/>
    <property type="evidence" value="ECO:0007669"/>
    <property type="project" value="InterPro"/>
</dbReference>
<dbReference type="FunFam" id="3.10.50.30:FF:000001">
    <property type="entry name" value="Transcription elongation factor GreA"/>
    <property type="match status" value="1"/>
</dbReference>
<evidence type="ECO:0000256" key="1">
    <source>
        <dbReference type="ARBA" id="ARBA00023015"/>
    </source>
</evidence>
<evidence type="ECO:0000256" key="2">
    <source>
        <dbReference type="ARBA" id="ARBA00023125"/>
    </source>
</evidence>
<name>A0A4Z0WCB0_9GAMM</name>